<feature type="signal peptide" evidence="5">
    <location>
        <begin position="1"/>
        <end position="26"/>
    </location>
</feature>
<dbReference type="CDD" id="cd00042">
    <property type="entry name" value="CY"/>
    <property type="match status" value="1"/>
</dbReference>
<dbReference type="InterPro" id="IPR000010">
    <property type="entry name" value="Cystatin_dom"/>
</dbReference>
<reference evidence="7 8" key="1">
    <citation type="submission" date="2023-10" db="EMBL/GenBank/DDBJ databases">
        <title>Chromosome-scale genome assembly provides insights into flower coloration mechanisms of Canna indica.</title>
        <authorList>
            <person name="Li C."/>
        </authorList>
    </citation>
    <scope>NUCLEOTIDE SEQUENCE [LARGE SCALE GENOMIC DNA]</scope>
    <source>
        <tissue evidence="7">Flower</tissue>
    </source>
</reference>
<evidence type="ECO:0000256" key="3">
    <source>
        <dbReference type="ARBA" id="ARBA00022704"/>
    </source>
</evidence>
<name>A0AAQ3KWL6_9LILI</name>
<evidence type="ECO:0000256" key="2">
    <source>
        <dbReference type="ARBA" id="ARBA00022690"/>
    </source>
</evidence>
<proteinExistence type="inferred from homology"/>
<dbReference type="GO" id="GO:0004869">
    <property type="term" value="F:cysteine-type endopeptidase inhibitor activity"/>
    <property type="evidence" value="ECO:0007669"/>
    <property type="project" value="UniProtKB-KW"/>
</dbReference>
<dbReference type="PANTHER" id="PTHR47373">
    <property type="entry name" value="CYSTEINE PROTEINASE INHIBITOR 2"/>
    <property type="match status" value="1"/>
</dbReference>
<keyword evidence="3" id="KW-0789">Thiol protease inhibitor</keyword>
<feature type="domain" description="Cystatin" evidence="6">
    <location>
        <begin position="30"/>
        <end position="129"/>
    </location>
</feature>
<feature type="compositionally biased region" description="Basic and acidic residues" evidence="4">
    <location>
        <begin position="228"/>
        <end position="237"/>
    </location>
</feature>
<dbReference type="AlphaFoldDB" id="A0AAQ3KWL6"/>
<protein>
    <recommendedName>
        <fullName evidence="6">Cystatin domain-containing protein</fullName>
    </recommendedName>
</protein>
<evidence type="ECO:0000313" key="8">
    <source>
        <dbReference type="Proteomes" id="UP001327560"/>
    </source>
</evidence>
<dbReference type="Proteomes" id="UP001327560">
    <property type="component" value="Chromosome 8"/>
</dbReference>
<dbReference type="SMART" id="SM00043">
    <property type="entry name" value="CY"/>
    <property type="match status" value="1"/>
</dbReference>
<feature type="chain" id="PRO_5042933637" description="Cystatin domain-containing protein" evidence="5">
    <location>
        <begin position="27"/>
        <end position="250"/>
    </location>
</feature>
<keyword evidence="8" id="KW-1185">Reference proteome</keyword>
<comment type="similarity">
    <text evidence="1">Belongs to the cystatin family. Phytocystatin subfamily.</text>
</comment>
<feature type="region of interest" description="Disordered" evidence="4">
    <location>
        <begin position="128"/>
        <end position="152"/>
    </location>
</feature>
<organism evidence="7 8">
    <name type="scientific">Canna indica</name>
    <name type="common">Indian-shot</name>
    <dbReference type="NCBI Taxonomy" id="4628"/>
    <lineage>
        <taxon>Eukaryota</taxon>
        <taxon>Viridiplantae</taxon>
        <taxon>Streptophyta</taxon>
        <taxon>Embryophyta</taxon>
        <taxon>Tracheophyta</taxon>
        <taxon>Spermatophyta</taxon>
        <taxon>Magnoliopsida</taxon>
        <taxon>Liliopsida</taxon>
        <taxon>Zingiberales</taxon>
        <taxon>Cannaceae</taxon>
        <taxon>Canna</taxon>
    </lineage>
</organism>
<evidence type="ECO:0000313" key="7">
    <source>
        <dbReference type="EMBL" id="WOL16134.1"/>
    </source>
</evidence>
<dbReference type="Pfam" id="PF16845">
    <property type="entry name" value="SQAPI"/>
    <property type="match status" value="1"/>
</dbReference>
<evidence type="ECO:0000256" key="4">
    <source>
        <dbReference type="SAM" id="MobiDB-lite"/>
    </source>
</evidence>
<dbReference type="EMBL" id="CP136897">
    <property type="protein sequence ID" value="WOL16134.1"/>
    <property type="molecule type" value="Genomic_DNA"/>
</dbReference>
<dbReference type="InterPro" id="IPR046350">
    <property type="entry name" value="Cystatin_sf"/>
</dbReference>
<feature type="region of interest" description="Disordered" evidence="4">
    <location>
        <begin position="221"/>
        <end position="250"/>
    </location>
</feature>
<evidence type="ECO:0000256" key="5">
    <source>
        <dbReference type="SAM" id="SignalP"/>
    </source>
</evidence>
<keyword evidence="2" id="KW-0646">Protease inhibitor</keyword>
<evidence type="ECO:0000259" key="6">
    <source>
        <dbReference type="SMART" id="SM00043"/>
    </source>
</evidence>
<sequence length="250" mass="27245">MMASLDRYLFLQFLLLSSLLVSVASAFGGRKVGGWTEIKDVETNKEVQDLGQFSVHEYNHRLRLNDGGEPLLTFSGVVAAQRQVVSGIKYYLRVAAAEDGAANGVRTFDAVVIVKPWLDSRTLVSFTPRRPETGGEEAEISVSTSNTTREEKGNEVVHNITMLLEASFVITDMPGVFAARREEASTQPLLMSSSSSRIGSSVIARTSLRLALFMRRHGATAENGTFGDRGDRGDRGELGATAISKKMEAR</sequence>
<dbReference type="SUPFAM" id="SSF54403">
    <property type="entry name" value="Cystatin/monellin"/>
    <property type="match status" value="1"/>
</dbReference>
<accession>A0AAQ3KWL6</accession>
<dbReference type="PANTHER" id="PTHR47373:SF1">
    <property type="entry name" value="CYSTEINE PROTEINASE INHIBITOR 2"/>
    <property type="match status" value="1"/>
</dbReference>
<gene>
    <name evidence="7" type="ORF">Cni_G24916</name>
</gene>
<keyword evidence="5" id="KW-0732">Signal</keyword>
<dbReference type="Gene3D" id="3.10.450.10">
    <property type="match status" value="1"/>
</dbReference>
<evidence type="ECO:0000256" key="1">
    <source>
        <dbReference type="ARBA" id="ARBA00007233"/>
    </source>
</evidence>